<name>A0A238J5B3_9RHOB</name>
<evidence type="ECO:0000313" key="2">
    <source>
        <dbReference type="Proteomes" id="UP000201838"/>
    </source>
</evidence>
<dbReference type="AlphaFoldDB" id="A0A238J5B3"/>
<evidence type="ECO:0000313" key="1">
    <source>
        <dbReference type="EMBL" id="SMX25898.1"/>
    </source>
</evidence>
<dbReference type="EMBL" id="FXXQ01000048">
    <property type="protein sequence ID" value="SMX25898.1"/>
    <property type="molecule type" value="Genomic_DNA"/>
</dbReference>
<dbReference type="GO" id="GO:0004114">
    <property type="term" value="F:3',5'-cyclic-nucleotide phosphodiesterase activity"/>
    <property type="evidence" value="ECO:0007669"/>
    <property type="project" value="UniProtKB-EC"/>
</dbReference>
<dbReference type="EC" id="3.1.4.17" evidence="1"/>
<keyword evidence="1" id="KW-0378">Hydrolase</keyword>
<gene>
    <name evidence="1" type="primary">cpdA_3</name>
    <name evidence="1" type="ORF">BOA8489_04043</name>
</gene>
<dbReference type="Gene3D" id="3.30.750.180">
    <property type="entry name" value="GpdQ, beta-strand dimerisation domain"/>
    <property type="match status" value="1"/>
</dbReference>
<organism evidence="1 2">
    <name type="scientific">Boseongicola aestuarii</name>
    <dbReference type="NCBI Taxonomy" id="1470561"/>
    <lineage>
        <taxon>Bacteria</taxon>
        <taxon>Pseudomonadati</taxon>
        <taxon>Pseudomonadota</taxon>
        <taxon>Alphaproteobacteria</taxon>
        <taxon>Rhodobacterales</taxon>
        <taxon>Paracoccaceae</taxon>
        <taxon>Boseongicola</taxon>
    </lineage>
</organism>
<sequence>MIGLDTLAEGQGAGKLSSDSLSFLQNALSQTGNAPVLLALHHPPFACGIRFMDKIGLTNRQALRDVLTGFDGTLRIVCGHIHSMIVSDIAGHIAISAPSPASSFAYDLRLDAPVGYMAQGDGCLLHRWDKGFQSIRIAPAAGSGPFPF</sequence>
<dbReference type="SUPFAM" id="SSF56300">
    <property type="entry name" value="Metallo-dependent phosphatases"/>
    <property type="match status" value="1"/>
</dbReference>
<keyword evidence="2" id="KW-1185">Reference proteome</keyword>
<reference evidence="1 2" key="1">
    <citation type="submission" date="2017-05" db="EMBL/GenBank/DDBJ databases">
        <authorList>
            <person name="Song R."/>
            <person name="Chenine A.L."/>
            <person name="Ruprecht R.M."/>
        </authorList>
    </citation>
    <scope>NUCLEOTIDE SEQUENCE [LARGE SCALE GENOMIC DNA]</scope>
    <source>
        <strain evidence="1 2">CECT 8489</strain>
    </source>
</reference>
<dbReference type="Proteomes" id="UP000201838">
    <property type="component" value="Unassembled WGS sequence"/>
</dbReference>
<accession>A0A238J5B3</accession>
<proteinExistence type="predicted"/>
<dbReference type="InterPro" id="IPR029052">
    <property type="entry name" value="Metallo-depent_PP-like"/>
</dbReference>
<protein>
    <submittedName>
        <fullName evidence="1">3',5'-cyclic adenosine monophosphate phosphodiesterase CpdA</fullName>
        <ecNumber evidence="1">3.1.4.17</ecNumber>
    </submittedName>
</protein>
<dbReference type="InterPro" id="IPR042281">
    <property type="entry name" value="GpdQ_beta-strand"/>
</dbReference>